<dbReference type="AlphaFoldDB" id="A0A9D5DFA6"/>
<evidence type="ECO:0000256" key="1">
    <source>
        <dbReference type="SAM" id="MobiDB-lite"/>
    </source>
</evidence>
<organism evidence="2">
    <name type="scientific">Cryptosporidium canis</name>
    <dbReference type="NCBI Taxonomy" id="195482"/>
    <lineage>
        <taxon>Eukaryota</taxon>
        <taxon>Sar</taxon>
        <taxon>Alveolata</taxon>
        <taxon>Apicomplexa</taxon>
        <taxon>Conoidasida</taxon>
        <taxon>Coccidia</taxon>
        <taxon>Eucoccidiorida</taxon>
        <taxon>Eimeriorina</taxon>
        <taxon>Cryptosporidiidae</taxon>
        <taxon>Cryptosporidium</taxon>
    </lineage>
</organism>
<feature type="region of interest" description="Disordered" evidence="1">
    <location>
        <begin position="307"/>
        <end position="439"/>
    </location>
</feature>
<dbReference type="OrthoDB" id="342379at2759"/>
<accession>A0A9D5DFA6</accession>
<dbReference type="EMBL" id="JAPCXC010000079">
    <property type="protein sequence ID" value="KAJ1606388.1"/>
    <property type="molecule type" value="Genomic_DNA"/>
</dbReference>
<proteinExistence type="predicted"/>
<feature type="compositionally biased region" description="Basic and acidic residues" evidence="1">
    <location>
        <begin position="312"/>
        <end position="321"/>
    </location>
</feature>
<feature type="region of interest" description="Disordered" evidence="1">
    <location>
        <begin position="210"/>
        <end position="231"/>
    </location>
</feature>
<protein>
    <submittedName>
        <fullName evidence="2">Uncharacterized protein</fullName>
    </submittedName>
</protein>
<feature type="compositionally biased region" description="Polar residues" evidence="1">
    <location>
        <begin position="323"/>
        <end position="342"/>
    </location>
</feature>
<comment type="caution">
    <text evidence="2">The sequence shown here is derived from an EMBL/GenBank/DDBJ whole genome shotgun (WGS) entry which is preliminary data.</text>
</comment>
<feature type="compositionally biased region" description="Basic and acidic residues" evidence="1">
    <location>
        <begin position="343"/>
        <end position="356"/>
    </location>
</feature>
<feature type="non-terminal residue" evidence="2">
    <location>
        <position position="439"/>
    </location>
</feature>
<feature type="compositionally biased region" description="Basic and acidic residues" evidence="1">
    <location>
        <begin position="218"/>
        <end position="229"/>
    </location>
</feature>
<sequence>MNLMDIALKNNIRWTPNGPYLYPYSVRGRKPFSLLTDDESSDGSLNSSGEDDNLGMGAKIKCIYDNDLYKHDSEVEDECSVEQGKRVQETMYEYKSRREGEEVEYISREDVFEIQYAKDFEFFFGVPYRPYIRLSRYRFGKNMKYPRDLKQEEAVYKKYPRYFFNDPWPDIDVSKPIPYVKQKQPPKLVNERGVPIVWLDVIEKSKRYNVRRGNKSAHNLESHSRKEPPRTLGDAVVAWEVSSSLLNGDLPSIIGEDKRNRKQKRFSFVRDNIRGVAEEIESWTKCPVVQTEINKYLDNSWTNIEKQFNSKPNDDHSEKKPTRQNSLKDNQSSESTSKASPDSNKDLKSAPNDKTKASTNEKPSANIKVDGKAPPPSSATTKGPPSASDGPPKGPPKGPSSTSDGPPKGPPKGPPSTSDGPPKGPTTLDPPTSVVGPNG</sequence>
<reference evidence="2" key="1">
    <citation type="submission" date="2022-10" db="EMBL/GenBank/DDBJ databases">
        <title>Adaptive evolution leads to modifications in subtelomeric GC content in a zoonotic Cryptosporidium species.</title>
        <authorList>
            <person name="Li J."/>
            <person name="Feng Y."/>
            <person name="Xiao L."/>
        </authorList>
    </citation>
    <scope>NUCLEOTIDE SEQUENCE</scope>
    <source>
        <strain evidence="2">33844</strain>
    </source>
</reference>
<dbReference type="Proteomes" id="UP001067231">
    <property type="component" value="Unassembled WGS sequence"/>
</dbReference>
<name>A0A9D5DFA6_9CRYT</name>
<evidence type="ECO:0000313" key="2">
    <source>
        <dbReference type="EMBL" id="KAJ1606388.1"/>
    </source>
</evidence>
<gene>
    <name evidence="2" type="ORF">OJ253_2768</name>
</gene>
<feature type="compositionally biased region" description="Low complexity" evidence="1">
    <location>
        <begin position="382"/>
        <end position="391"/>
    </location>
</feature>